<dbReference type="PROSITE" id="PS50181">
    <property type="entry name" value="FBOX"/>
    <property type="match status" value="1"/>
</dbReference>
<dbReference type="AlphaFoldDB" id="A0A167QZ67"/>
<dbReference type="OrthoDB" id="424465at2759"/>
<dbReference type="SUPFAM" id="SSF81383">
    <property type="entry name" value="F-box domain"/>
    <property type="match status" value="1"/>
</dbReference>
<evidence type="ECO:0000256" key="1">
    <source>
        <dbReference type="SAM" id="MobiDB-lite"/>
    </source>
</evidence>
<feature type="region of interest" description="Disordered" evidence="1">
    <location>
        <begin position="390"/>
        <end position="413"/>
    </location>
</feature>
<dbReference type="EMBL" id="KV417269">
    <property type="protein sequence ID" value="KZP00399.1"/>
    <property type="molecule type" value="Genomic_DNA"/>
</dbReference>
<name>A0A167QZ67_CALVF</name>
<dbReference type="InterPro" id="IPR001810">
    <property type="entry name" value="F-box_dom"/>
</dbReference>
<organism evidence="3 4">
    <name type="scientific">Calocera viscosa (strain TUFC12733)</name>
    <dbReference type="NCBI Taxonomy" id="1330018"/>
    <lineage>
        <taxon>Eukaryota</taxon>
        <taxon>Fungi</taxon>
        <taxon>Dikarya</taxon>
        <taxon>Basidiomycota</taxon>
        <taxon>Agaricomycotina</taxon>
        <taxon>Dacrymycetes</taxon>
        <taxon>Dacrymycetales</taxon>
        <taxon>Dacrymycetaceae</taxon>
        <taxon>Calocera</taxon>
    </lineage>
</organism>
<dbReference type="SMART" id="SM00256">
    <property type="entry name" value="FBOX"/>
    <property type="match status" value="1"/>
</dbReference>
<protein>
    <recommendedName>
        <fullName evidence="2">F-box domain-containing protein</fullName>
    </recommendedName>
</protein>
<dbReference type="Gene3D" id="1.20.1280.50">
    <property type="match status" value="1"/>
</dbReference>
<feature type="region of interest" description="Disordered" evidence="1">
    <location>
        <begin position="134"/>
        <end position="160"/>
    </location>
</feature>
<proteinExistence type="predicted"/>
<evidence type="ECO:0000313" key="3">
    <source>
        <dbReference type="EMBL" id="KZP00399.1"/>
    </source>
</evidence>
<feature type="region of interest" description="Disordered" evidence="1">
    <location>
        <begin position="468"/>
        <end position="497"/>
    </location>
</feature>
<feature type="domain" description="F-box" evidence="2">
    <location>
        <begin position="1"/>
        <end position="47"/>
    </location>
</feature>
<dbReference type="Proteomes" id="UP000076738">
    <property type="component" value="Unassembled WGS sequence"/>
</dbReference>
<feature type="compositionally biased region" description="Acidic residues" evidence="1">
    <location>
        <begin position="143"/>
        <end position="152"/>
    </location>
</feature>
<reference evidence="3 4" key="1">
    <citation type="journal article" date="2016" name="Mol. Biol. Evol.">
        <title>Comparative Genomics of Early-Diverging Mushroom-Forming Fungi Provides Insights into the Origins of Lignocellulose Decay Capabilities.</title>
        <authorList>
            <person name="Nagy L.G."/>
            <person name="Riley R."/>
            <person name="Tritt A."/>
            <person name="Adam C."/>
            <person name="Daum C."/>
            <person name="Floudas D."/>
            <person name="Sun H."/>
            <person name="Yadav J.S."/>
            <person name="Pangilinan J."/>
            <person name="Larsson K.H."/>
            <person name="Matsuura K."/>
            <person name="Barry K."/>
            <person name="Labutti K."/>
            <person name="Kuo R."/>
            <person name="Ohm R.A."/>
            <person name="Bhattacharya S.S."/>
            <person name="Shirouzu T."/>
            <person name="Yoshinaga Y."/>
            <person name="Martin F.M."/>
            <person name="Grigoriev I.V."/>
            <person name="Hibbett D.S."/>
        </authorList>
    </citation>
    <scope>NUCLEOTIDE SEQUENCE [LARGE SCALE GENOMIC DNA]</scope>
    <source>
        <strain evidence="3 4">TUFC12733</strain>
    </source>
</reference>
<gene>
    <name evidence="3" type="ORF">CALVIDRAFT_524746</name>
</gene>
<evidence type="ECO:0000313" key="4">
    <source>
        <dbReference type="Proteomes" id="UP000076738"/>
    </source>
</evidence>
<dbReference type="Pfam" id="PF12937">
    <property type="entry name" value="F-box-like"/>
    <property type="match status" value="1"/>
</dbReference>
<evidence type="ECO:0000259" key="2">
    <source>
        <dbReference type="PROSITE" id="PS50181"/>
    </source>
</evidence>
<accession>A0A167QZ67</accession>
<keyword evidence="4" id="KW-1185">Reference proteome</keyword>
<sequence length="542" mass="59537">MHTLDRLPDDILVLVLSALSVQDVLALRSTCRYLYAVSYSPSIWLSLLSHLSLLPLPTTLPSPGQETLERLAISALRLSANWSSPSPVPTECTLIKGARHIDKLELLGEGRWLLALTDGERLSLYDLGSPFPASASSSSTDADAADQQEQEQEPMRGGLSRIFRQPKRVAEYTRSTGRGWHCGFESYLEGEELFVLLSWRNQTDLLRISLSPPPPRRQSQPQRQQFDLLQSFERIRESAPTPTAINGRLLVYPWHSGLLRVVDYRTWEEGSVVTWNPSAGGGVAEGWSREDPLALHLLPQHILVLKPTSLQLFPLPALQISPRLPSHPSASGIGESPRPGPVWHLPFRVDAAVFSRPRLSAKTQEPLSLLMRDVDSWTLVHYRLRPTTTTTTFARPSTSSSPTDTPAPAPAPYHLPPTLITELPELAFAQRDRHNTFALGASGSRGLVQGLSVLRGYTAPWLAAAERELGRPRRRGASPETGTESRRSAQPTSDPALNEILHNTPLRIMEGGNGLSVDEPSGRIAVGEADGDVWVFGFAVGA</sequence>
<dbReference type="InterPro" id="IPR036047">
    <property type="entry name" value="F-box-like_dom_sf"/>
</dbReference>
<feature type="compositionally biased region" description="Low complexity" evidence="1">
    <location>
        <begin position="390"/>
        <end position="404"/>
    </location>
</feature>